<proteinExistence type="predicted"/>
<organism evidence="1">
    <name type="scientific">Anguilla anguilla</name>
    <name type="common">European freshwater eel</name>
    <name type="synonym">Muraena anguilla</name>
    <dbReference type="NCBI Taxonomy" id="7936"/>
    <lineage>
        <taxon>Eukaryota</taxon>
        <taxon>Metazoa</taxon>
        <taxon>Chordata</taxon>
        <taxon>Craniata</taxon>
        <taxon>Vertebrata</taxon>
        <taxon>Euteleostomi</taxon>
        <taxon>Actinopterygii</taxon>
        <taxon>Neopterygii</taxon>
        <taxon>Teleostei</taxon>
        <taxon>Anguilliformes</taxon>
        <taxon>Anguillidae</taxon>
        <taxon>Anguilla</taxon>
    </lineage>
</organism>
<sequence length="30" mass="3377">MGLLSVDGFLHHSYSPGRFFPHLHLPAVFP</sequence>
<protein>
    <submittedName>
        <fullName evidence="1">Uncharacterized protein</fullName>
    </submittedName>
</protein>
<reference evidence="1" key="1">
    <citation type="submission" date="2014-11" db="EMBL/GenBank/DDBJ databases">
        <authorList>
            <person name="Amaro Gonzalez C."/>
        </authorList>
    </citation>
    <scope>NUCLEOTIDE SEQUENCE</scope>
</reference>
<name>A0A0E9XU96_ANGAN</name>
<dbReference type="AlphaFoldDB" id="A0A0E9XU96"/>
<evidence type="ECO:0000313" key="1">
    <source>
        <dbReference type="EMBL" id="JAI05997.1"/>
    </source>
</evidence>
<accession>A0A0E9XU96</accession>
<dbReference type="EMBL" id="GBXM01002581">
    <property type="protein sequence ID" value="JAI05997.1"/>
    <property type="molecule type" value="Transcribed_RNA"/>
</dbReference>
<reference evidence="1" key="2">
    <citation type="journal article" date="2015" name="Fish Shellfish Immunol.">
        <title>Early steps in the European eel (Anguilla anguilla)-Vibrio vulnificus interaction in the gills: Role of the RtxA13 toxin.</title>
        <authorList>
            <person name="Callol A."/>
            <person name="Pajuelo D."/>
            <person name="Ebbesson L."/>
            <person name="Teles M."/>
            <person name="MacKenzie S."/>
            <person name="Amaro C."/>
        </authorList>
    </citation>
    <scope>NUCLEOTIDE SEQUENCE</scope>
</reference>